<keyword evidence="3" id="KW-1185">Reference proteome</keyword>
<feature type="domain" description="Aminoglycoside phosphotransferase" evidence="1">
    <location>
        <begin position="28"/>
        <end position="160"/>
    </location>
</feature>
<keyword evidence="2" id="KW-0808">Transferase</keyword>
<dbReference type="Pfam" id="PF01636">
    <property type="entry name" value="APH"/>
    <property type="match status" value="1"/>
</dbReference>
<gene>
    <name evidence="2" type="ORF">CS022_23780</name>
</gene>
<dbReference type="RefSeq" id="WP_129124336.1">
    <property type="nucleotide sequence ID" value="NZ_PEIB01000055.1"/>
</dbReference>
<dbReference type="OrthoDB" id="236897at2"/>
<dbReference type="AlphaFoldDB" id="A0A4Q0YI71"/>
<proteinExistence type="predicted"/>
<dbReference type="InterPro" id="IPR011009">
    <property type="entry name" value="Kinase-like_dom_sf"/>
</dbReference>
<reference evidence="2 3" key="1">
    <citation type="submission" date="2017-10" db="EMBL/GenBank/DDBJ databases">
        <title>Nyctiphanis sp. nov., isolated from the stomach of the euphausiid Nyctiphanes simplex (Hansen, 1911) in the Gulf of California.</title>
        <authorList>
            <person name="Gomez-Gil B."/>
            <person name="Aguilar-Mendez M."/>
            <person name="Lopez-Cortes A."/>
            <person name="Gomez-Gutierrez J."/>
            <person name="Roque A."/>
            <person name="Lang E."/>
            <person name="Gonzalez-Castillo A."/>
        </authorList>
    </citation>
    <scope>NUCLEOTIDE SEQUENCE [LARGE SCALE GENOMIC DNA]</scope>
    <source>
        <strain evidence="2 3">CAIM 600</strain>
    </source>
</reference>
<dbReference type="Gene3D" id="3.90.1200.10">
    <property type="match status" value="1"/>
</dbReference>
<evidence type="ECO:0000313" key="2">
    <source>
        <dbReference type="EMBL" id="RXJ69464.1"/>
    </source>
</evidence>
<dbReference type="EMBL" id="PEIB01000055">
    <property type="protein sequence ID" value="RXJ69464.1"/>
    <property type="molecule type" value="Genomic_DNA"/>
</dbReference>
<dbReference type="InterPro" id="IPR002575">
    <property type="entry name" value="Aminoglycoside_PTrfase"/>
</dbReference>
<dbReference type="Proteomes" id="UP000290287">
    <property type="component" value="Unassembled WGS sequence"/>
</dbReference>
<comment type="caution">
    <text evidence="2">The sequence shown here is derived from an EMBL/GenBank/DDBJ whole genome shotgun (WGS) entry which is preliminary data.</text>
</comment>
<name>A0A4Q0YI71_9GAMM</name>
<accession>A0A4Q0YI71</accession>
<evidence type="ECO:0000313" key="3">
    <source>
        <dbReference type="Proteomes" id="UP000290287"/>
    </source>
</evidence>
<dbReference type="SUPFAM" id="SSF56112">
    <property type="entry name" value="Protein kinase-like (PK-like)"/>
    <property type="match status" value="1"/>
</dbReference>
<sequence length="254" mass="28998">MEVLSGGREDAIYRDKDTVVRPLKPWSRTVHQLLRHLHNNGFSHCPLCKSIEENHERLTFIHGDTYNYPLKGNIASVEALVSAGKMLREMHDASADFLITSNEPTWMLPAQQPSEVICHGDFTPYNVALKGNTISGVFDFDTAHPAPRVWDLAYSVYCWAPFKTDPFDKLGTLETQMVRTKQFLDAYGANAQQRNMLVDTMIKRLEALISYMSNEAEKGDEQFSVNIEDGHCSAYHRDIIYLEENRHHILQAIN</sequence>
<protein>
    <submittedName>
        <fullName evidence="2">Phosphotransferase</fullName>
    </submittedName>
</protein>
<organism evidence="2 3">
    <name type="scientific">Veronia nyctiphanis</name>
    <dbReference type="NCBI Taxonomy" id="1278244"/>
    <lineage>
        <taxon>Bacteria</taxon>
        <taxon>Pseudomonadati</taxon>
        <taxon>Pseudomonadota</taxon>
        <taxon>Gammaproteobacteria</taxon>
        <taxon>Vibrionales</taxon>
        <taxon>Vibrionaceae</taxon>
        <taxon>Veronia</taxon>
    </lineage>
</organism>
<evidence type="ECO:0000259" key="1">
    <source>
        <dbReference type="Pfam" id="PF01636"/>
    </source>
</evidence>
<dbReference type="GO" id="GO:0016740">
    <property type="term" value="F:transferase activity"/>
    <property type="evidence" value="ECO:0007669"/>
    <property type="project" value="UniProtKB-KW"/>
</dbReference>